<comment type="similarity">
    <text evidence="1">Belongs to the SIP oxidoreductase family.</text>
</comment>
<dbReference type="OrthoDB" id="9814826at2"/>
<organism evidence="3 4">
    <name type="scientific">Paracoccus onubensis</name>
    <dbReference type="NCBI Taxonomy" id="1675788"/>
    <lineage>
        <taxon>Bacteria</taxon>
        <taxon>Pseudomonadati</taxon>
        <taxon>Pseudomonadota</taxon>
        <taxon>Alphaproteobacteria</taxon>
        <taxon>Rhodobacterales</taxon>
        <taxon>Paracoccaceae</taxon>
        <taxon>Paracoccus</taxon>
    </lineage>
</organism>
<dbReference type="PANTHER" id="PTHR30157:SF0">
    <property type="entry name" value="NADPH-DEPENDENT FERRIC-CHELATE REDUCTASE"/>
    <property type="match status" value="1"/>
</dbReference>
<dbReference type="InterPro" id="IPR017938">
    <property type="entry name" value="Riboflavin_synthase-like_b-brl"/>
</dbReference>
<dbReference type="InterPro" id="IPR007037">
    <property type="entry name" value="SIP_rossman_dom"/>
</dbReference>
<evidence type="ECO:0000313" key="3">
    <source>
        <dbReference type="EMBL" id="RJE85865.1"/>
    </source>
</evidence>
<dbReference type="GO" id="GO:0016491">
    <property type="term" value="F:oxidoreductase activity"/>
    <property type="evidence" value="ECO:0007669"/>
    <property type="project" value="InterPro"/>
</dbReference>
<dbReference type="InterPro" id="IPR039374">
    <property type="entry name" value="SIP_fam"/>
</dbReference>
<proteinExistence type="inferred from homology"/>
<sequence length="266" mass="29489">MNIPRRPENFRIATVAETRSVTPLMRRVTVHVDDLSRFDCPLRALGPHVHALIPRSDMARQEWPTADERGHAVYPPPERRPAIRTYSVRRFRHAENLIDLDFVLHGDDGIASAWAARTEAGEEIGLWRPHARVLDSEPARYLLAGDLTALPAIAFILDHLPEDAAGEVLISVPGPAEQQTLRLPAAMKLTWLHEPTGNGDRLARAAETALGTGTGADSFVWAGAEAATARRIRNHARRVCGIPATRVYALNYWKRGMVEGSYDHGE</sequence>
<feature type="domain" description="FAD-binding FR-type" evidence="2">
    <location>
        <begin position="8"/>
        <end position="136"/>
    </location>
</feature>
<dbReference type="EMBL" id="QZCG01000005">
    <property type="protein sequence ID" value="RJE85865.1"/>
    <property type="molecule type" value="Genomic_DNA"/>
</dbReference>
<accession>A0A418SY75</accession>
<evidence type="ECO:0000259" key="2">
    <source>
        <dbReference type="PROSITE" id="PS51384"/>
    </source>
</evidence>
<dbReference type="Proteomes" id="UP000284202">
    <property type="component" value="Unassembled WGS sequence"/>
</dbReference>
<dbReference type="SUPFAM" id="SSF63380">
    <property type="entry name" value="Riboflavin synthase domain-like"/>
    <property type="match status" value="1"/>
</dbReference>
<dbReference type="RefSeq" id="WP_119747996.1">
    <property type="nucleotide sequence ID" value="NZ_QZCG01000005.1"/>
</dbReference>
<dbReference type="InterPro" id="IPR039261">
    <property type="entry name" value="FNR_nucleotide-bd"/>
</dbReference>
<dbReference type="PANTHER" id="PTHR30157">
    <property type="entry name" value="FERRIC REDUCTASE, NADPH-DEPENDENT"/>
    <property type="match status" value="1"/>
</dbReference>
<comment type="caution">
    <text evidence="3">The sequence shown here is derived from an EMBL/GenBank/DDBJ whole genome shotgun (WGS) entry which is preliminary data.</text>
</comment>
<dbReference type="CDD" id="cd06193">
    <property type="entry name" value="siderophore_interacting"/>
    <property type="match status" value="1"/>
</dbReference>
<dbReference type="Gene3D" id="2.40.30.10">
    <property type="entry name" value="Translation factors"/>
    <property type="match status" value="1"/>
</dbReference>
<dbReference type="PROSITE" id="PS51384">
    <property type="entry name" value="FAD_FR"/>
    <property type="match status" value="1"/>
</dbReference>
<dbReference type="AlphaFoldDB" id="A0A418SY75"/>
<dbReference type="Gene3D" id="3.40.50.80">
    <property type="entry name" value="Nucleotide-binding domain of ferredoxin-NADP reductase (FNR) module"/>
    <property type="match status" value="1"/>
</dbReference>
<dbReference type="Pfam" id="PF04954">
    <property type="entry name" value="SIP"/>
    <property type="match status" value="1"/>
</dbReference>
<dbReference type="InterPro" id="IPR013113">
    <property type="entry name" value="SIP_FAD-bd"/>
</dbReference>
<dbReference type="Pfam" id="PF08021">
    <property type="entry name" value="FAD_binding_9"/>
    <property type="match status" value="1"/>
</dbReference>
<dbReference type="InterPro" id="IPR017927">
    <property type="entry name" value="FAD-bd_FR_type"/>
</dbReference>
<gene>
    <name evidence="3" type="ORF">D3P04_08935</name>
</gene>
<protein>
    <submittedName>
        <fullName evidence="3">Siderophore-interacting protein</fullName>
    </submittedName>
</protein>
<name>A0A418SY75_9RHOB</name>
<reference evidence="4" key="1">
    <citation type="submission" date="2018-09" db="EMBL/GenBank/DDBJ databases">
        <title>Acidovorax cavernicola nov. sp. isolated from Gruta de las Maravillas (Aracena, Spain).</title>
        <authorList>
            <person name="Jurado V."/>
            <person name="Gutierrez-Patricio S."/>
            <person name="Gonzalez-Pimentel J.L."/>
            <person name="Miller A.Z."/>
            <person name="Laiz L."/>
            <person name="Saiz-Jimenez C."/>
        </authorList>
    </citation>
    <scope>NUCLEOTIDE SEQUENCE [LARGE SCALE GENOMIC DNA]</scope>
    <source>
        <strain evidence="4">1011MAR3C25</strain>
    </source>
</reference>
<evidence type="ECO:0000313" key="4">
    <source>
        <dbReference type="Proteomes" id="UP000284202"/>
    </source>
</evidence>
<evidence type="ECO:0000256" key="1">
    <source>
        <dbReference type="ARBA" id="ARBA00035644"/>
    </source>
</evidence>
<keyword evidence="4" id="KW-1185">Reference proteome</keyword>